<name>A0A378INW2_9GAMM</name>
<feature type="chain" id="PRO_5016953542" evidence="1">
    <location>
        <begin position="26"/>
        <end position="75"/>
    </location>
</feature>
<gene>
    <name evidence="2" type="ORF">NCTC11978_00076</name>
</gene>
<evidence type="ECO:0000313" key="2">
    <source>
        <dbReference type="EMBL" id="STX36928.1"/>
    </source>
</evidence>
<evidence type="ECO:0000256" key="1">
    <source>
        <dbReference type="SAM" id="SignalP"/>
    </source>
</evidence>
<dbReference type="RefSeq" id="WP_115174207.1">
    <property type="nucleotide sequence ID" value="NZ_UGNY01000001.1"/>
</dbReference>
<dbReference type="EMBL" id="UGNY01000001">
    <property type="protein sequence ID" value="STX36928.1"/>
    <property type="molecule type" value="Genomic_DNA"/>
</dbReference>
<protein>
    <submittedName>
        <fullName evidence="2">Uncharacterized protein</fullName>
    </submittedName>
</protein>
<sequence>MMKIVSLFKRLTIALSLGFSITAQANDSRPVFNIEPVFKAPTQITANGTGFATYRVTNTSIFNRTLVMQPISGII</sequence>
<keyword evidence="1" id="KW-0732">Signal</keyword>
<proteinExistence type="predicted"/>
<accession>A0A378INW2</accession>
<reference evidence="2 3" key="1">
    <citation type="submission" date="2018-06" db="EMBL/GenBank/DDBJ databases">
        <authorList>
            <consortium name="Pathogen Informatics"/>
            <person name="Doyle S."/>
        </authorList>
    </citation>
    <scope>NUCLEOTIDE SEQUENCE [LARGE SCALE GENOMIC DNA]</scope>
    <source>
        <strain evidence="2 3">NCTC11978</strain>
    </source>
</reference>
<dbReference type="Proteomes" id="UP000254033">
    <property type="component" value="Unassembled WGS sequence"/>
</dbReference>
<evidence type="ECO:0000313" key="3">
    <source>
        <dbReference type="Proteomes" id="UP000254033"/>
    </source>
</evidence>
<organism evidence="2 3">
    <name type="scientific">Legionella feeleii</name>
    <dbReference type="NCBI Taxonomy" id="453"/>
    <lineage>
        <taxon>Bacteria</taxon>
        <taxon>Pseudomonadati</taxon>
        <taxon>Pseudomonadota</taxon>
        <taxon>Gammaproteobacteria</taxon>
        <taxon>Legionellales</taxon>
        <taxon>Legionellaceae</taxon>
        <taxon>Legionella</taxon>
    </lineage>
</organism>
<feature type="signal peptide" evidence="1">
    <location>
        <begin position="1"/>
        <end position="25"/>
    </location>
</feature>
<dbReference type="AlphaFoldDB" id="A0A378INW2"/>